<dbReference type="Proteomes" id="UP000186309">
    <property type="component" value="Chromosome"/>
</dbReference>
<dbReference type="EMBL" id="CP019082">
    <property type="protein sequence ID" value="APW60286.1"/>
    <property type="molecule type" value="Genomic_DNA"/>
</dbReference>
<evidence type="ECO:0000259" key="8">
    <source>
        <dbReference type="PROSITE" id="PS52035"/>
    </source>
</evidence>
<dbReference type="KEGG" id="pbor:BSF38_01754"/>
<dbReference type="InterPro" id="IPR029062">
    <property type="entry name" value="Class_I_gatase-like"/>
</dbReference>
<organism evidence="9 10">
    <name type="scientific">Paludisphaera borealis</name>
    <dbReference type="NCBI Taxonomy" id="1387353"/>
    <lineage>
        <taxon>Bacteria</taxon>
        <taxon>Pseudomonadati</taxon>
        <taxon>Planctomycetota</taxon>
        <taxon>Planctomycetia</taxon>
        <taxon>Isosphaerales</taxon>
        <taxon>Isosphaeraceae</taxon>
        <taxon>Paludisphaera</taxon>
    </lineage>
</organism>
<evidence type="ECO:0000256" key="6">
    <source>
        <dbReference type="ARBA" id="ARBA00023049"/>
    </source>
</evidence>
<dbReference type="GO" id="GO:0006508">
    <property type="term" value="P:proteolysis"/>
    <property type="evidence" value="ECO:0007669"/>
    <property type="project" value="UniProtKB-KW"/>
</dbReference>
<evidence type="ECO:0000256" key="7">
    <source>
        <dbReference type="PROSITE-ProRule" id="PRU01379"/>
    </source>
</evidence>
<dbReference type="RefSeq" id="WP_076344814.1">
    <property type="nucleotide sequence ID" value="NZ_CP019082.1"/>
</dbReference>
<name>A0A1U7CN02_9BACT</name>
<evidence type="ECO:0000313" key="10">
    <source>
        <dbReference type="Proteomes" id="UP000186309"/>
    </source>
</evidence>
<gene>
    <name evidence="9" type="ORF">BSF38_01754</name>
</gene>
<dbReference type="PANTHER" id="PTHR11705:SF143">
    <property type="entry name" value="SLL0236 PROTEIN"/>
    <property type="match status" value="1"/>
</dbReference>
<evidence type="ECO:0000256" key="2">
    <source>
        <dbReference type="ARBA" id="ARBA00005988"/>
    </source>
</evidence>
<dbReference type="GO" id="GO:0005615">
    <property type="term" value="C:extracellular space"/>
    <property type="evidence" value="ECO:0007669"/>
    <property type="project" value="TreeGrafter"/>
</dbReference>
<dbReference type="Pfam" id="PF00246">
    <property type="entry name" value="Peptidase_M14"/>
    <property type="match status" value="1"/>
</dbReference>
<keyword evidence="6" id="KW-0482">Metalloprotease</keyword>
<comment type="similarity">
    <text evidence="2 7">Belongs to the peptidase M14 family.</text>
</comment>
<evidence type="ECO:0000256" key="3">
    <source>
        <dbReference type="ARBA" id="ARBA00022670"/>
    </source>
</evidence>
<keyword evidence="10" id="KW-1185">Reference proteome</keyword>
<sequence length="853" mass="93769">MRQAIAIFVCLLVTPSVDRSIASAQPVPSPSERLGFEPGADGKLADWATVVDYFRAVDAASDRVSVVEAGKTTEGRPYLTAVISAPETIGRLDVYRDHQRRLHDPRLLSGPEQERLAVEESKPVVVITCSIHSNEPASTLAAVELLHQLASGDDRDTREILDGVIVILVPSANPDGVDKVKTWYELSRGKPWEGSGEPELYHRHAGHDTNRDWFMLNLPETRILTRVLYKEWFPTILYDVHEMVANGPRVFVPPYRGPFNPNVDHRIRQSVGTIGAHMRADLTAAGTRGIISSTLFDDWWNGGARTTPERHNIVSVLTETASVRIASPIFTDAEERRRPSRRRPGSDDLWPGGDWRLRDVVDCELVCARSLLRLAARYRREFQTNLLTVARTAIARGREEAPGAWIIPAEQHDPGAAATMVGILHDSGVEVHKAVAPFRADGRDYEAGDWIVYASQPYRGHVKDLMERQHYPARLDARGRAESPYDVAGWTLPLMMGVSAVEVAELLTVAADRLDSIVRPSGSIIGEAAPVGGFLTMDGRSNDDYRLLNRLLKSGVAVEIESSPASPSRFRIADDPATRERIEPMLKGLAVRLSAALAPDAARAERLVAPRIGVYQSWVPSTDEGWTRYVLEQYEYAYETMHDADVRGEDLARRIDVLIVPSSPASILRRGYEPGQSDPKYTGGLGPEGAEAIRRFVASGGVLVCLEDACSYAIEELKPPIKNALQGVSSSLFLCPGSVLGATLAGDGRLSMGMPEAFFVYFDRSLAFEVPPNAEEQGVRVAARYASKPLESGWMIGAERIEGKPALVEVAQGAGRVVLFGFPPQHRGWTHGTYRLLFNALVKIRIQARSAGE</sequence>
<evidence type="ECO:0000313" key="9">
    <source>
        <dbReference type="EMBL" id="APW60286.1"/>
    </source>
</evidence>
<dbReference type="STRING" id="1387353.BSF38_01754"/>
<protein>
    <recommendedName>
        <fullName evidence="8">Peptidase M14 domain-containing protein</fullName>
    </recommendedName>
</protein>
<comment type="cofactor">
    <cofactor evidence="1">
        <name>Zn(2+)</name>
        <dbReference type="ChEBI" id="CHEBI:29105"/>
    </cofactor>
</comment>
<feature type="domain" description="Peptidase M14" evidence="8">
    <location>
        <begin position="43"/>
        <end position="347"/>
    </location>
</feature>
<dbReference type="GO" id="GO:0008270">
    <property type="term" value="F:zinc ion binding"/>
    <property type="evidence" value="ECO:0007669"/>
    <property type="project" value="InterPro"/>
</dbReference>
<dbReference type="SUPFAM" id="SSF53187">
    <property type="entry name" value="Zn-dependent exopeptidases"/>
    <property type="match status" value="1"/>
</dbReference>
<dbReference type="GO" id="GO:0004181">
    <property type="term" value="F:metallocarboxypeptidase activity"/>
    <property type="evidence" value="ECO:0007669"/>
    <property type="project" value="InterPro"/>
</dbReference>
<reference evidence="10" key="1">
    <citation type="submission" date="2016-12" db="EMBL/GenBank/DDBJ databases">
        <title>Comparative genomics of four Isosphaeraceae planctomycetes: a common pool of plasmids and glycoside hydrolase genes.</title>
        <authorList>
            <person name="Ivanova A."/>
        </authorList>
    </citation>
    <scope>NUCLEOTIDE SEQUENCE [LARGE SCALE GENOMIC DNA]</scope>
    <source>
        <strain evidence="10">PX4</strain>
    </source>
</reference>
<dbReference type="PANTHER" id="PTHR11705">
    <property type="entry name" value="PROTEASE FAMILY M14 CARBOXYPEPTIDASE A,B"/>
    <property type="match status" value="1"/>
</dbReference>
<dbReference type="SMART" id="SM00631">
    <property type="entry name" value="Zn_pept"/>
    <property type="match status" value="1"/>
</dbReference>
<dbReference type="Gene3D" id="3.40.630.10">
    <property type="entry name" value="Zn peptidases"/>
    <property type="match status" value="1"/>
</dbReference>
<dbReference type="PROSITE" id="PS52035">
    <property type="entry name" value="PEPTIDASE_M14"/>
    <property type="match status" value="1"/>
</dbReference>
<keyword evidence="4" id="KW-0378">Hydrolase</keyword>
<dbReference type="CDD" id="cd06240">
    <property type="entry name" value="M14-like"/>
    <property type="match status" value="1"/>
</dbReference>
<keyword evidence="5" id="KW-0862">Zinc</keyword>
<dbReference type="AlphaFoldDB" id="A0A1U7CN02"/>
<proteinExistence type="inferred from homology"/>
<evidence type="ECO:0000256" key="5">
    <source>
        <dbReference type="ARBA" id="ARBA00022833"/>
    </source>
</evidence>
<evidence type="ECO:0000256" key="4">
    <source>
        <dbReference type="ARBA" id="ARBA00022801"/>
    </source>
</evidence>
<evidence type="ECO:0000256" key="1">
    <source>
        <dbReference type="ARBA" id="ARBA00001947"/>
    </source>
</evidence>
<dbReference type="Gene3D" id="3.40.50.880">
    <property type="match status" value="1"/>
</dbReference>
<accession>A0A1U7CN02</accession>
<dbReference type="SUPFAM" id="SSF52317">
    <property type="entry name" value="Class I glutamine amidotransferase-like"/>
    <property type="match status" value="1"/>
</dbReference>
<keyword evidence="3" id="KW-0645">Protease</keyword>
<feature type="active site" description="Proton donor/acceptor" evidence="7">
    <location>
        <position position="319"/>
    </location>
</feature>
<dbReference type="InterPro" id="IPR000834">
    <property type="entry name" value="Peptidase_M14"/>
</dbReference>